<dbReference type="Proteomes" id="UP001589789">
    <property type="component" value="Unassembled WGS sequence"/>
</dbReference>
<reference evidence="3 4" key="1">
    <citation type="submission" date="2024-09" db="EMBL/GenBank/DDBJ databases">
        <authorList>
            <person name="Sun Q."/>
            <person name="Mori K."/>
        </authorList>
    </citation>
    <scope>NUCLEOTIDE SEQUENCE [LARGE SCALE GENOMIC DNA]</scope>
    <source>
        <strain evidence="3 4">CCM 7468</strain>
    </source>
</reference>
<gene>
    <name evidence="3" type="ORF">ACFFIC_10865</name>
</gene>
<feature type="chain" id="PRO_5045258201" evidence="1">
    <location>
        <begin position="21"/>
        <end position="235"/>
    </location>
</feature>
<feature type="domain" description="Ice-binding protein C-terminal" evidence="2">
    <location>
        <begin position="208"/>
        <end position="231"/>
    </location>
</feature>
<dbReference type="EMBL" id="JBHLVZ010000023">
    <property type="protein sequence ID" value="MFC0386039.1"/>
    <property type="molecule type" value="Genomic_DNA"/>
</dbReference>
<protein>
    <submittedName>
        <fullName evidence="3">PEP-CTERM sorting domain-containing protein</fullName>
    </submittedName>
</protein>
<keyword evidence="4" id="KW-1185">Reference proteome</keyword>
<dbReference type="Pfam" id="PF07589">
    <property type="entry name" value="PEP-CTERM"/>
    <property type="match status" value="1"/>
</dbReference>
<dbReference type="RefSeq" id="WP_377050183.1">
    <property type="nucleotide sequence ID" value="NZ_JBHLVZ010000023.1"/>
</dbReference>
<name>A0ABV6IS02_9PROT</name>
<evidence type="ECO:0000256" key="1">
    <source>
        <dbReference type="SAM" id="SignalP"/>
    </source>
</evidence>
<sequence>MTTIVSFFFATALTIPQAKAAFLDPASWLGAISGRGPATVAAFPGPKAITLRDDFGPWTPATQNTPVFVGPDANPYNPTGFATRGFLGDLPASGPGEWSGLFTCNSAYSGCLGATEITYRLPFAITGIAGNLDYGFGFSGDTADALPFFGFDRSFFDPEFGPRYNGFWGEVFAPTDTIRVRWSDPADSFAFFNLSSAVVVQARSSPTSVPEPASAALLGTGLLGLMAARRRLRGG</sequence>
<accession>A0ABV6IS02</accession>
<evidence type="ECO:0000313" key="4">
    <source>
        <dbReference type="Proteomes" id="UP001589789"/>
    </source>
</evidence>
<proteinExistence type="predicted"/>
<comment type="caution">
    <text evidence="3">The sequence shown here is derived from an EMBL/GenBank/DDBJ whole genome shotgun (WGS) entry which is preliminary data.</text>
</comment>
<evidence type="ECO:0000313" key="3">
    <source>
        <dbReference type="EMBL" id="MFC0386039.1"/>
    </source>
</evidence>
<organism evidence="3 4">
    <name type="scientific">Muricoccus vinaceus</name>
    <dbReference type="NCBI Taxonomy" id="424704"/>
    <lineage>
        <taxon>Bacteria</taxon>
        <taxon>Pseudomonadati</taxon>
        <taxon>Pseudomonadota</taxon>
        <taxon>Alphaproteobacteria</taxon>
        <taxon>Acetobacterales</taxon>
        <taxon>Roseomonadaceae</taxon>
        <taxon>Muricoccus</taxon>
    </lineage>
</organism>
<dbReference type="InterPro" id="IPR013424">
    <property type="entry name" value="Ice-binding_C"/>
</dbReference>
<keyword evidence="1" id="KW-0732">Signal</keyword>
<dbReference type="NCBIfam" id="TIGR02595">
    <property type="entry name" value="PEP_CTERM"/>
    <property type="match status" value="1"/>
</dbReference>
<evidence type="ECO:0000259" key="2">
    <source>
        <dbReference type="Pfam" id="PF07589"/>
    </source>
</evidence>
<feature type="signal peptide" evidence="1">
    <location>
        <begin position="1"/>
        <end position="20"/>
    </location>
</feature>